<dbReference type="SUPFAM" id="SSF52266">
    <property type="entry name" value="SGNH hydrolase"/>
    <property type="match status" value="1"/>
</dbReference>
<keyword evidence="3" id="KW-1185">Reference proteome</keyword>
<dbReference type="InterPro" id="IPR013830">
    <property type="entry name" value="SGNH_hydro"/>
</dbReference>
<dbReference type="InterPro" id="IPR036514">
    <property type="entry name" value="SGNH_hydro_sf"/>
</dbReference>
<evidence type="ECO:0000313" key="2">
    <source>
        <dbReference type="EMBL" id="QLH78982.1"/>
    </source>
</evidence>
<dbReference type="KEGG" id="hrr:HZS55_17510"/>
<evidence type="ECO:0000259" key="1">
    <source>
        <dbReference type="Pfam" id="PF13472"/>
    </source>
</evidence>
<dbReference type="Proteomes" id="UP000509667">
    <property type="component" value="Chromosome"/>
</dbReference>
<evidence type="ECO:0000313" key="3">
    <source>
        <dbReference type="Proteomes" id="UP000509667"/>
    </source>
</evidence>
<dbReference type="GeneID" id="56079699"/>
<feature type="domain" description="SGNH hydrolase-type esterase" evidence="1">
    <location>
        <begin position="163"/>
        <end position="325"/>
    </location>
</feature>
<dbReference type="EMBL" id="CP058910">
    <property type="protein sequence ID" value="QLH78982.1"/>
    <property type="molecule type" value="Genomic_DNA"/>
</dbReference>
<accession>A0A7D5P720</accession>
<gene>
    <name evidence="2" type="ORF">HZS55_17510</name>
</gene>
<organism evidence="2 3">
    <name type="scientific">Halosimplex rubrum</name>
    <dbReference type="NCBI Taxonomy" id="869889"/>
    <lineage>
        <taxon>Archaea</taxon>
        <taxon>Methanobacteriati</taxon>
        <taxon>Methanobacteriota</taxon>
        <taxon>Stenosarchaea group</taxon>
        <taxon>Halobacteria</taxon>
        <taxon>Halobacteriales</taxon>
        <taxon>Haloarculaceae</taxon>
        <taxon>Halosimplex</taxon>
    </lineage>
</organism>
<dbReference type="RefSeq" id="WP_179908859.1">
    <property type="nucleotide sequence ID" value="NZ_CP058910.1"/>
</dbReference>
<dbReference type="AlphaFoldDB" id="A0A7D5P720"/>
<name>A0A7D5P720_9EURY</name>
<dbReference type="OrthoDB" id="233646at2157"/>
<dbReference type="Pfam" id="PF13472">
    <property type="entry name" value="Lipase_GDSL_2"/>
    <property type="match status" value="1"/>
</dbReference>
<sequence>MSPGDDYPSVRLHDVAELADPDWTEGGDELRRVPNDVAANVNVAARERIRHPAGSEIRFVPRGTETVRLTLSAAAESVVRPFWGSFQGQDALELGPEPAEFELSVPEPLTDLRPDAAVEAAGTFDPWVCRLRFEPWAPVAVHDVTGECRPPEDGETPDRRYLAYGTSITEGAAASATHLNYVSRVARALDLDPVNLGMSGAAYCEPAVADYIAERDDWDVATLALSVNMANRGFTVEQFRERAEYLVETVVGANPDRPVVCATLFPYHADLRESEDRERARAYREALESVVAGCESGTVSVVDGRALSAADGLTTDLLHPGDAGMESIADGLGARVDGVLDTR</sequence>
<protein>
    <submittedName>
        <fullName evidence="2">GDSL family lipase</fullName>
    </submittedName>
</protein>
<dbReference type="Gene3D" id="3.40.50.1110">
    <property type="entry name" value="SGNH hydrolase"/>
    <property type="match status" value="1"/>
</dbReference>
<proteinExistence type="predicted"/>
<reference evidence="2 3" key="1">
    <citation type="submission" date="2020-07" db="EMBL/GenBank/DDBJ databases">
        <title>Halosimplex pelagicum sp. nov. and Halosimplex rubrum sp. nov., isolated from salted brown alga Laminaria, and emended description of the genus Halosimplex.</title>
        <authorList>
            <person name="Cui H."/>
        </authorList>
    </citation>
    <scope>NUCLEOTIDE SEQUENCE [LARGE SCALE GENOMIC DNA]</scope>
    <source>
        <strain evidence="2 3">R27</strain>
    </source>
</reference>